<dbReference type="AlphaFoldDB" id="A0A6B8TLL8"/>
<reference evidence="7 8" key="1">
    <citation type="submission" date="2019-11" db="EMBL/GenBank/DDBJ databases">
        <title>FDA dAtabase for Regulatory Grade micrObial Sequences (FDA-ARGOS): Supporting development and validation of Infectious Disease Dx tests.</title>
        <authorList>
            <person name="Kerrigan L."/>
            <person name="Long C."/>
            <person name="Tallon L."/>
            <person name="Sadzewicz L."/>
            <person name="Vavikolanu K."/>
            <person name="Mehta A."/>
            <person name="Aluvathingal J."/>
            <person name="Nadendla S."/>
            <person name="Yan Y."/>
            <person name="Sichtig H."/>
        </authorList>
    </citation>
    <scope>NUCLEOTIDE SEQUENCE [LARGE SCALE GENOMIC DNA]</scope>
    <source>
        <strain evidence="7 8">FDAARGOS_674</strain>
    </source>
</reference>
<name>A0A6B8TLL8_9CORY</name>
<keyword evidence="2 5" id="KW-0812">Transmembrane</keyword>
<feature type="transmembrane region" description="Helical" evidence="5">
    <location>
        <begin position="132"/>
        <end position="150"/>
    </location>
</feature>
<dbReference type="KEGG" id="cxe:FOB82_04520"/>
<organism evidence="7 8">
    <name type="scientific">Corynebacterium xerosis</name>
    <dbReference type="NCBI Taxonomy" id="1725"/>
    <lineage>
        <taxon>Bacteria</taxon>
        <taxon>Bacillati</taxon>
        <taxon>Actinomycetota</taxon>
        <taxon>Actinomycetes</taxon>
        <taxon>Mycobacteriales</taxon>
        <taxon>Corynebacteriaceae</taxon>
        <taxon>Corynebacterium</taxon>
    </lineage>
</organism>
<proteinExistence type="predicted"/>
<feature type="transmembrane region" description="Helical" evidence="5">
    <location>
        <begin position="181"/>
        <end position="199"/>
    </location>
</feature>
<protein>
    <submittedName>
        <fullName evidence="7">Aromatic acid exporter family protein</fullName>
    </submittedName>
</protein>
<dbReference type="InterPro" id="IPR049453">
    <property type="entry name" value="Memb_transporter_dom"/>
</dbReference>
<evidence type="ECO:0000256" key="5">
    <source>
        <dbReference type="SAM" id="Phobius"/>
    </source>
</evidence>
<gene>
    <name evidence="7" type="ORF">FOB82_04520</name>
</gene>
<evidence type="ECO:0000259" key="6">
    <source>
        <dbReference type="Pfam" id="PF13515"/>
    </source>
</evidence>
<keyword evidence="4 5" id="KW-0472">Membrane</keyword>
<accession>A0A6B8TLL8</accession>
<evidence type="ECO:0000256" key="4">
    <source>
        <dbReference type="ARBA" id="ARBA00023136"/>
    </source>
</evidence>
<keyword evidence="3 5" id="KW-1133">Transmembrane helix</keyword>
<comment type="subcellular location">
    <subcellularLocation>
        <location evidence="1">Membrane</location>
        <topology evidence="1">Multi-pass membrane protein</topology>
    </subcellularLocation>
</comment>
<dbReference type="EMBL" id="CP046322">
    <property type="protein sequence ID" value="QGS34322.1"/>
    <property type="molecule type" value="Genomic_DNA"/>
</dbReference>
<sequence length="455" mass="49533">MHDPREPGQPREPRDVGHDATEYLDALRHPASRAAMAVRRRMRPRTRFLHGVERLRTRWLLVIQASVAAGLAYWFALEVLGHPNPFFAPMAAFIGLNVMVAGPRLKFSMELVFGAALGVGVGDVIFSVLGPGVWQLTFGVLVAMMIGVFVGRGPLVVNQAASSAVLIATIMPPGTSLSYERMVDALVGGLIGVLVMAVLPRNPTAEARRTVAMVLDLGSDVLYDVARGLRDRDTDRIRAGLQVARASQNDVTQMDRIIADGVEQVQLSPLLWGRRRQFRTLARLVHPVDNALRNIRVLARRAITASEDHTEPSPELVELVMGVSHAMHVVRRLLDDTPSLAEVPEWGELPPDDSKTGTFAVVDPGDGGDRTEGPEPVTHEAAIRELRILAAHMKPEVVKGATLSEMVIFAQCRSLVVDLLQVCGLSRLSAVAALPPTVSRPAMPPEVWDLDEGED</sequence>
<dbReference type="Proteomes" id="UP000426857">
    <property type="component" value="Chromosome"/>
</dbReference>
<evidence type="ECO:0000313" key="7">
    <source>
        <dbReference type="EMBL" id="QGS34322.1"/>
    </source>
</evidence>
<feature type="transmembrane region" description="Helical" evidence="5">
    <location>
        <begin position="83"/>
        <end position="100"/>
    </location>
</feature>
<dbReference type="Pfam" id="PF13515">
    <property type="entry name" value="FUSC_2"/>
    <property type="match status" value="1"/>
</dbReference>
<feature type="domain" description="Integral membrane bound transporter" evidence="6">
    <location>
        <begin position="73"/>
        <end position="195"/>
    </location>
</feature>
<feature type="transmembrane region" description="Helical" evidence="5">
    <location>
        <begin position="59"/>
        <end position="77"/>
    </location>
</feature>
<evidence type="ECO:0000313" key="8">
    <source>
        <dbReference type="Proteomes" id="UP000426857"/>
    </source>
</evidence>
<dbReference type="RefSeq" id="WP_155868316.1">
    <property type="nucleotide sequence ID" value="NZ_CP046322.1"/>
</dbReference>
<evidence type="ECO:0000256" key="3">
    <source>
        <dbReference type="ARBA" id="ARBA00022989"/>
    </source>
</evidence>
<evidence type="ECO:0000256" key="1">
    <source>
        <dbReference type="ARBA" id="ARBA00004141"/>
    </source>
</evidence>
<evidence type="ECO:0000256" key="2">
    <source>
        <dbReference type="ARBA" id="ARBA00022692"/>
    </source>
</evidence>
<feature type="transmembrane region" description="Helical" evidence="5">
    <location>
        <begin position="107"/>
        <end position="126"/>
    </location>
</feature>
<dbReference type="GO" id="GO:0016020">
    <property type="term" value="C:membrane"/>
    <property type="evidence" value="ECO:0007669"/>
    <property type="project" value="UniProtKB-SubCell"/>
</dbReference>